<name>A0ABS9ED31_9HYPH</name>
<comment type="caution">
    <text evidence="2">The sequence shown here is derived from an EMBL/GenBank/DDBJ whole genome shotgun (WGS) entry which is preliminary data.</text>
</comment>
<evidence type="ECO:0000256" key="1">
    <source>
        <dbReference type="SAM" id="MobiDB-lite"/>
    </source>
</evidence>
<dbReference type="EMBL" id="JAKGTI010000004">
    <property type="protein sequence ID" value="MCF4099794.1"/>
    <property type="molecule type" value="Genomic_DNA"/>
</dbReference>
<dbReference type="RefSeq" id="WP_236115541.1">
    <property type="nucleotide sequence ID" value="NZ_JAKGTI010000004.1"/>
</dbReference>
<sequence>MCVLGGGQSDSAPKPAPPAETLDQEAPDKKKPSNPAVFDEPKKDNPADALTIHKNKPTITGQTKKKMPTNTAALGSKKYQNDLNNTYGNNVFPNGLTIN</sequence>
<accession>A0ABS9ED31</accession>
<feature type="region of interest" description="Disordered" evidence="1">
    <location>
        <begin position="1"/>
        <end position="66"/>
    </location>
</feature>
<organism evidence="2 3">
    <name type="scientific">Maritalea mediterranea</name>
    <dbReference type="NCBI Taxonomy" id="2909667"/>
    <lineage>
        <taxon>Bacteria</taxon>
        <taxon>Pseudomonadati</taxon>
        <taxon>Pseudomonadota</taxon>
        <taxon>Alphaproteobacteria</taxon>
        <taxon>Hyphomicrobiales</taxon>
        <taxon>Devosiaceae</taxon>
        <taxon>Maritalea</taxon>
    </lineage>
</organism>
<dbReference type="Proteomes" id="UP001201217">
    <property type="component" value="Unassembled WGS sequence"/>
</dbReference>
<feature type="compositionally biased region" description="Polar residues" evidence="1">
    <location>
        <begin position="57"/>
        <end position="66"/>
    </location>
</feature>
<reference evidence="2 3" key="1">
    <citation type="submission" date="2022-01" db="EMBL/GenBank/DDBJ databases">
        <title>Maritalea mediterranea sp. nov., isolated from marine plastic residues from the Malva-rosa beach (Valencia, Spain).</title>
        <authorList>
            <person name="Vidal-Verdu A."/>
            <person name="Molina-Menor E."/>
            <person name="Pascual J."/>
            <person name="Pereto J."/>
            <person name="Porcar M."/>
        </authorList>
    </citation>
    <scope>NUCLEOTIDE SEQUENCE [LARGE SCALE GENOMIC DNA]</scope>
    <source>
        <strain evidence="2 3">P4.10X</strain>
    </source>
</reference>
<evidence type="ECO:0000313" key="3">
    <source>
        <dbReference type="Proteomes" id="UP001201217"/>
    </source>
</evidence>
<protein>
    <submittedName>
        <fullName evidence="2">Uncharacterized protein</fullName>
    </submittedName>
</protein>
<proteinExistence type="predicted"/>
<keyword evidence="3" id="KW-1185">Reference proteome</keyword>
<gene>
    <name evidence="2" type="ORF">L1I42_14965</name>
</gene>
<evidence type="ECO:0000313" key="2">
    <source>
        <dbReference type="EMBL" id="MCF4099794.1"/>
    </source>
</evidence>